<accession>A0AAD6VGP1</accession>
<evidence type="ECO:0000313" key="5">
    <source>
        <dbReference type="Proteomes" id="UP001219525"/>
    </source>
</evidence>
<protein>
    <submittedName>
        <fullName evidence="4">Pleckstrin homology domain-containing protein</fullName>
    </submittedName>
</protein>
<keyword evidence="5" id="KW-1185">Reference proteome</keyword>
<feature type="domain" description="Prospore membrane adapter protein SPO71 PH" evidence="3">
    <location>
        <begin position="315"/>
        <end position="459"/>
    </location>
</feature>
<dbReference type="PANTHER" id="PTHR28076:SF1">
    <property type="entry name" value="PROSPORE MEMBRANE ADAPTER PROTEIN SPO71"/>
    <property type="match status" value="1"/>
</dbReference>
<dbReference type="Pfam" id="PF23207">
    <property type="entry name" value="PH_SPO71"/>
    <property type="match status" value="1"/>
</dbReference>
<organism evidence="4 5">
    <name type="scientific">Mycena pura</name>
    <dbReference type="NCBI Taxonomy" id="153505"/>
    <lineage>
        <taxon>Eukaryota</taxon>
        <taxon>Fungi</taxon>
        <taxon>Dikarya</taxon>
        <taxon>Basidiomycota</taxon>
        <taxon>Agaricomycotina</taxon>
        <taxon>Agaricomycetes</taxon>
        <taxon>Agaricomycetidae</taxon>
        <taxon>Agaricales</taxon>
        <taxon>Marasmiineae</taxon>
        <taxon>Mycenaceae</taxon>
        <taxon>Mycena</taxon>
    </lineage>
</organism>
<feature type="region of interest" description="Disordered" evidence="1">
    <location>
        <begin position="1"/>
        <end position="21"/>
    </location>
</feature>
<comment type="caution">
    <text evidence="4">The sequence shown here is derived from an EMBL/GenBank/DDBJ whole genome shotgun (WGS) entry which is preliminary data.</text>
</comment>
<evidence type="ECO:0000259" key="2">
    <source>
        <dbReference type="Pfam" id="PF15404"/>
    </source>
</evidence>
<reference evidence="4" key="1">
    <citation type="submission" date="2023-03" db="EMBL/GenBank/DDBJ databases">
        <title>Massive genome expansion in bonnet fungi (Mycena s.s.) driven by repeated elements and novel gene families across ecological guilds.</title>
        <authorList>
            <consortium name="Lawrence Berkeley National Laboratory"/>
            <person name="Harder C.B."/>
            <person name="Miyauchi S."/>
            <person name="Viragh M."/>
            <person name="Kuo A."/>
            <person name="Thoen E."/>
            <person name="Andreopoulos B."/>
            <person name="Lu D."/>
            <person name="Skrede I."/>
            <person name="Drula E."/>
            <person name="Henrissat B."/>
            <person name="Morin E."/>
            <person name="Kohler A."/>
            <person name="Barry K."/>
            <person name="LaButti K."/>
            <person name="Morin E."/>
            <person name="Salamov A."/>
            <person name="Lipzen A."/>
            <person name="Mereny Z."/>
            <person name="Hegedus B."/>
            <person name="Baldrian P."/>
            <person name="Stursova M."/>
            <person name="Weitz H."/>
            <person name="Taylor A."/>
            <person name="Grigoriev I.V."/>
            <person name="Nagy L.G."/>
            <person name="Martin F."/>
            <person name="Kauserud H."/>
        </authorList>
    </citation>
    <scope>NUCLEOTIDE SEQUENCE</scope>
    <source>
        <strain evidence="4">9144</strain>
    </source>
</reference>
<evidence type="ECO:0000256" key="1">
    <source>
        <dbReference type="SAM" id="MobiDB-lite"/>
    </source>
</evidence>
<dbReference type="InterPro" id="IPR039486">
    <property type="entry name" value="Mug56/Spo71_PH"/>
</dbReference>
<sequence length="1012" mass="115361">MPPTTLPSIIEPSPLPLGQSGSASGNNLKAFKVAEHALHERIFVGPLQEKVVTQLDAVQVKRKQRRFRIGSVDEGEGNIPQIIKDHAFAFFIQHGGNEEDWGDTNEQSVREEMLRRWRETEWGTIWGHRKQNKEQKQPNKWIGGSFVVGDIVGVNILQEPAESIRERLSIRSARSSRKTGASNLPASIDERPTATNEGVTSFYAARDAIESTLRPQESSLRPPASNGVEEDARRTQSDYFLRPHLDTSSPVVKSDSHVPGISKQLAVHYADREETEASPAPPSEVLERSLSEIPETSAEATVATGPTHTEWEDFVMRDRMLVKVGYTKDEAMGPVFDEETSRKTRGMRYDEWAEFIVYWRNNVIHFYEPHNIPGTKWLSGSKYRLAHIVPLKSTKTRLSLYYFADLTFCLTCPPSAYHKKSRTMFHRSKDGTNVFICKVKSRSRAADWMWSVWRRLGGSMPQTIEVRNPILDARVKIEMPGPQFPGQAAPEMFTRDNIVALCMRSLRRVKDWKELIEMHLAQGRHLELAWRLGTQLDWVWLETDVLGEPRNCAVLYGLAMQQSHPSPHLEIRLGQHCPQHFVHKDGSRVTEPPAIEGYIERVRPNAQSKYLMYLVAHDGNLFSLSPEHAHPPTPMGMNPAVDTVEGLRFAEVQRGILQILHATGVADMRAILTVRRAFQPVVPASHDSPELDDHSHVEQASPVERTESDDEDEGGEEGLRAAQDKQHLKMRRSFELLLKNGHVIRFEAHSRKVALEWIERLRVLVSYWKERHRIDASEEMDLAQTYRPRLTPRRHVLRNDSELPPEAPVDASAPLPALSNIYNWCALEGCRPIIRGGKLFMRHGLYGQYKFVQLFLLPGHLVQFRITPQSSLHLAMRKNINLADAYVCSGFFAASTLPSGQYVVDNVLPRRYQDGLETDDPDEDTLFMLWYHPHRAAVNMALEMPDEEEKSKQQTDSPRTPSLSAKRKVAVFRCRNKLERDAWCWALNCEIEKIVRIQKHREEKLRNTGGGL</sequence>
<dbReference type="Proteomes" id="UP001219525">
    <property type="component" value="Unassembled WGS sequence"/>
</dbReference>
<dbReference type="Pfam" id="PF15404">
    <property type="entry name" value="PH_4"/>
    <property type="match status" value="1"/>
</dbReference>
<feature type="compositionally biased region" description="Low complexity" evidence="1">
    <location>
        <begin position="1"/>
        <end position="12"/>
    </location>
</feature>
<feature type="domain" description="Mug56/Spo71 PH" evidence="2">
    <location>
        <begin position="837"/>
        <end position="991"/>
    </location>
</feature>
<dbReference type="InterPro" id="IPR057379">
    <property type="entry name" value="PH_SPO71"/>
</dbReference>
<feature type="region of interest" description="Disordered" evidence="1">
    <location>
        <begin position="172"/>
        <end position="192"/>
    </location>
</feature>
<feature type="compositionally biased region" description="Acidic residues" evidence="1">
    <location>
        <begin position="707"/>
        <end position="716"/>
    </location>
</feature>
<gene>
    <name evidence="4" type="ORF">GGX14DRAFT_622485</name>
</gene>
<evidence type="ECO:0000313" key="4">
    <source>
        <dbReference type="EMBL" id="KAJ7212216.1"/>
    </source>
</evidence>
<dbReference type="GO" id="GO:1902657">
    <property type="term" value="P:protein localization to prospore membrane"/>
    <property type="evidence" value="ECO:0007669"/>
    <property type="project" value="InterPro"/>
</dbReference>
<proteinExistence type="predicted"/>
<dbReference type="EMBL" id="JARJCW010000024">
    <property type="protein sequence ID" value="KAJ7212216.1"/>
    <property type="molecule type" value="Genomic_DNA"/>
</dbReference>
<dbReference type="AlphaFoldDB" id="A0AAD6VGP1"/>
<dbReference type="InterPro" id="IPR040345">
    <property type="entry name" value="Mug56/Spo71"/>
</dbReference>
<feature type="compositionally biased region" description="Basic and acidic residues" evidence="1">
    <location>
        <begin position="687"/>
        <end position="697"/>
    </location>
</feature>
<feature type="region of interest" description="Disordered" evidence="1">
    <location>
        <begin position="683"/>
        <end position="725"/>
    </location>
</feature>
<feature type="region of interest" description="Disordered" evidence="1">
    <location>
        <begin position="211"/>
        <end position="233"/>
    </location>
</feature>
<name>A0AAD6VGP1_9AGAR</name>
<dbReference type="PANTHER" id="PTHR28076">
    <property type="entry name" value="SPORULATION-SPECIFIC PROTEIN 71"/>
    <property type="match status" value="1"/>
</dbReference>
<evidence type="ECO:0000259" key="3">
    <source>
        <dbReference type="Pfam" id="PF23207"/>
    </source>
</evidence>